<protein>
    <submittedName>
        <fullName evidence="2">(California timema) hypothetical protein</fullName>
    </submittedName>
</protein>
<feature type="region of interest" description="Disordered" evidence="1">
    <location>
        <begin position="53"/>
        <end position="78"/>
    </location>
</feature>
<feature type="region of interest" description="Disordered" evidence="1">
    <location>
        <begin position="1"/>
        <end position="20"/>
    </location>
</feature>
<evidence type="ECO:0000313" key="2">
    <source>
        <dbReference type="EMBL" id="CAD7576779.1"/>
    </source>
</evidence>
<feature type="region of interest" description="Disordered" evidence="1">
    <location>
        <begin position="288"/>
        <end position="347"/>
    </location>
</feature>
<evidence type="ECO:0000256" key="1">
    <source>
        <dbReference type="SAM" id="MobiDB-lite"/>
    </source>
</evidence>
<organism evidence="2">
    <name type="scientific">Timema californicum</name>
    <name type="common">California timema</name>
    <name type="synonym">Walking stick</name>
    <dbReference type="NCBI Taxonomy" id="61474"/>
    <lineage>
        <taxon>Eukaryota</taxon>
        <taxon>Metazoa</taxon>
        <taxon>Ecdysozoa</taxon>
        <taxon>Arthropoda</taxon>
        <taxon>Hexapoda</taxon>
        <taxon>Insecta</taxon>
        <taxon>Pterygota</taxon>
        <taxon>Neoptera</taxon>
        <taxon>Polyneoptera</taxon>
        <taxon>Phasmatodea</taxon>
        <taxon>Timematodea</taxon>
        <taxon>Timematoidea</taxon>
        <taxon>Timematidae</taxon>
        <taxon>Timema</taxon>
    </lineage>
</organism>
<name>A0A7R9JD82_TIMCA</name>
<feature type="region of interest" description="Disordered" evidence="1">
    <location>
        <begin position="85"/>
        <end position="104"/>
    </location>
</feature>
<reference evidence="2" key="1">
    <citation type="submission" date="2020-11" db="EMBL/GenBank/DDBJ databases">
        <authorList>
            <person name="Tran Van P."/>
        </authorList>
    </citation>
    <scope>NUCLEOTIDE SEQUENCE</scope>
</reference>
<sequence>MKEGSQASPGLLPNEPSHLAAAIQQRPAYCGSSSRSHCTARIGKVELEKVNPRLRGGRVENNLGKTTPSSPDRDSNLDLPVLSSRAAQHDKSVSQLRHRGGNWEGCNRGSEPAFAWKESGKPFREKNLVHPTEIRTSISPSSAVELNTTSALASYATEAALRYKLTHMIKPYTNPVRISTKNTRLSSLVESLSFLFLQHGVELVGKVGKHVADIVQHIGRLLSSSPEENIKISERVGCGRAVLCLMVPAFSLANGSESDSVLELDYEYNRQTARLAISSCSTADADWRSPALADPTPHDLVKIGGREGDERPSNFSLRGGEEGAGGGGRGRSSPESSASLDGRGEGAEEWRSTVTVLMFRPSEAVGIGPLQSMTMSASPRDDCLFGGDGGRFFGVHLGDSFPFCGGGISPRYE</sequence>
<dbReference type="EMBL" id="OE184671">
    <property type="protein sequence ID" value="CAD7576779.1"/>
    <property type="molecule type" value="Genomic_DNA"/>
</dbReference>
<gene>
    <name evidence="2" type="ORF">TCMB3V08_LOCUS9342</name>
</gene>
<feature type="compositionally biased region" description="Basic and acidic residues" evidence="1">
    <location>
        <begin position="296"/>
        <end position="312"/>
    </location>
</feature>
<accession>A0A7R9JD82</accession>
<proteinExistence type="predicted"/>
<dbReference type="AlphaFoldDB" id="A0A7R9JD82"/>